<comment type="caution">
    <text evidence="1">The sequence shown here is derived from an EMBL/GenBank/DDBJ whole genome shotgun (WGS) entry which is preliminary data.</text>
</comment>
<reference evidence="2" key="1">
    <citation type="submission" date="2016-11" db="EMBL/GenBank/DDBJ databases">
        <authorList>
            <person name="Jaros S."/>
            <person name="Januszkiewicz K."/>
            <person name="Wedrychowicz H."/>
        </authorList>
    </citation>
    <scope>NUCLEOTIDE SEQUENCE [LARGE SCALE GENOMIC DNA]</scope>
    <source>
        <strain evidence="2">CGMCC 4.3555</strain>
    </source>
</reference>
<gene>
    <name evidence="1" type="ORF">SAMN05216268_12662</name>
</gene>
<dbReference type="EMBL" id="FRBK01000026">
    <property type="protein sequence ID" value="SHN24066.1"/>
    <property type="molecule type" value="Genomic_DNA"/>
</dbReference>
<evidence type="ECO:0000313" key="2">
    <source>
        <dbReference type="Proteomes" id="UP000184388"/>
    </source>
</evidence>
<protein>
    <submittedName>
        <fullName evidence="1">Uncharacterized protein</fullName>
    </submittedName>
</protein>
<organism evidence="1 2">
    <name type="scientific">Streptomyces yunnanensis</name>
    <dbReference type="NCBI Taxonomy" id="156453"/>
    <lineage>
        <taxon>Bacteria</taxon>
        <taxon>Bacillati</taxon>
        <taxon>Actinomycetota</taxon>
        <taxon>Actinomycetes</taxon>
        <taxon>Kitasatosporales</taxon>
        <taxon>Streptomycetaceae</taxon>
        <taxon>Streptomyces</taxon>
    </lineage>
</organism>
<proteinExistence type="predicted"/>
<name>A0A9X8N7T3_9ACTN</name>
<dbReference type="Proteomes" id="UP000184388">
    <property type="component" value="Unassembled WGS sequence"/>
</dbReference>
<evidence type="ECO:0000313" key="1">
    <source>
        <dbReference type="EMBL" id="SHN24066.1"/>
    </source>
</evidence>
<dbReference type="AlphaFoldDB" id="A0A9X8N7T3"/>
<sequence length="52" mass="5395">MSPVKIEKPSTDFSALLEAVKEDPAAVAAGIKARVTDAMSGSEVVMMGGWTN</sequence>
<dbReference type="RefSeq" id="WP_167390876.1">
    <property type="nucleotide sequence ID" value="NZ_FRBK01000026.1"/>
</dbReference>
<accession>A0A9X8N7T3</accession>